<dbReference type="SUPFAM" id="SSF56436">
    <property type="entry name" value="C-type lectin-like"/>
    <property type="match status" value="2"/>
</dbReference>
<dbReference type="GO" id="GO:0030246">
    <property type="term" value="F:carbohydrate binding"/>
    <property type="evidence" value="ECO:0007669"/>
    <property type="project" value="UniProtKB-KW"/>
</dbReference>
<dbReference type="SMART" id="SM00034">
    <property type="entry name" value="CLECT"/>
    <property type="match status" value="2"/>
</dbReference>
<protein>
    <submittedName>
        <fullName evidence="2">C-type lectin</fullName>
    </submittedName>
</protein>
<evidence type="ECO:0000259" key="1">
    <source>
        <dbReference type="PROSITE" id="PS50041"/>
    </source>
</evidence>
<keyword evidence="2" id="KW-0430">Lectin</keyword>
<dbReference type="PANTHER" id="PTHR22803">
    <property type="entry name" value="MANNOSE, PHOSPHOLIPASE, LECTIN RECEPTOR RELATED"/>
    <property type="match status" value="1"/>
</dbReference>
<dbReference type="CDD" id="cd00037">
    <property type="entry name" value="CLECT"/>
    <property type="match status" value="2"/>
</dbReference>
<dbReference type="InterPro" id="IPR016186">
    <property type="entry name" value="C-type_lectin-like/link_sf"/>
</dbReference>
<keyword evidence="3" id="KW-1185">Reference proteome</keyword>
<dbReference type="OrthoDB" id="6344175at2759"/>
<feature type="domain" description="C-type lectin" evidence="1">
    <location>
        <begin position="260"/>
        <end position="386"/>
    </location>
</feature>
<reference evidence="2 3" key="1">
    <citation type="submission" date="2018-04" db="EMBL/GenBank/DDBJ databases">
        <authorList>
            <person name="Zhang X."/>
            <person name="Yuan J."/>
            <person name="Li F."/>
            <person name="Xiang J."/>
        </authorList>
    </citation>
    <scope>NUCLEOTIDE SEQUENCE [LARGE SCALE GENOMIC DNA]</scope>
    <source>
        <tissue evidence="2">Muscle</tissue>
    </source>
</reference>
<accession>A0A3R7MK47</accession>
<name>A0A3R7MK47_PENVA</name>
<evidence type="ECO:0000313" key="3">
    <source>
        <dbReference type="Proteomes" id="UP000283509"/>
    </source>
</evidence>
<sequence>MDNNSIAPRCTHPALSEHRISIYLSSQVVQPFLVSDIPSMALWGSLPAREASSLLARCTCLASVTLCCLKKEYLASLRCLLLSNAYALSPLFSFSRFLLICECPQGFTHLGDGCYLFGQDPFVQSEAEDFCLGVGANLVSFDSCGAFGHVSRYLEMAGLATQGLGFWVGASRVDDKWTWSDSGDDLPYGAPLWDPFRTLEDAHACALLSATGGYLLSEECSQVALALCEVPVPPSAAGPSPAPKPERTPREACPEPFTAVGERCLYVNDNFLTWDAARASCQGLASGYVTDLAVLDTCDAFSLLARHLDGRNSAYQDWLWIGARDFEETGAFRWVSGEYVSPGVPLWCPGQPNAFEGRQHCAMLWGSNFYYVADDDCSDIRKSVCEVGL</sequence>
<organism evidence="2 3">
    <name type="scientific">Penaeus vannamei</name>
    <name type="common">Whiteleg shrimp</name>
    <name type="synonym">Litopenaeus vannamei</name>
    <dbReference type="NCBI Taxonomy" id="6689"/>
    <lineage>
        <taxon>Eukaryota</taxon>
        <taxon>Metazoa</taxon>
        <taxon>Ecdysozoa</taxon>
        <taxon>Arthropoda</taxon>
        <taxon>Crustacea</taxon>
        <taxon>Multicrustacea</taxon>
        <taxon>Malacostraca</taxon>
        <taxon>Eumalacostraca</taxon>
        <taxon>Eucarida</taxon>
        <taxon>Decapoda</taxon>
        <taxon>Dendrobranchiata</taxon>
        <taxon>Penaeoidea</taxon>
        <taxon>Penaeidae</taxon>
        <taxon>Penaeus</taxon>
    </lineage>
</organism>
<dbReference type="InterPro" id="IPR001304">
    <property type="entry name" value="C-type_lectin-like"/>
</dbReference>
<comment type="caution">
    <text evidence="2">The sequence shown here is derived from an EMBL/GenBank/DDBJ whole genome shotgun (WGS) entry which is preliminary data.</text>
</comment>
<evidence type="ECO:0000313" key="2">
    <source>
        <dbReference type="EMBL" id="ROT78839.1"/>
    </source>
</evidence>
<dbReference type="Proteomes" id="UP000283509">
    <property type="component" value="Unassembled WGS sequence"/>
</dbReference>
<proteinExistence type="predicted"/>
<dbReference type="EMBL" id="QCYY01001326">
    <property type="protein sequence ID" value="ROT78839.1"/>
    <property type="molecule type" value="Genomic_DNA"/>
</dbReference>
<dbReference type="AlphaFoldDB" id="A0A3R7MK47"/>
<dbReference type="Gene3D" id="3.10.100.10">
    <property type="entry name" value="Mannose-Binding Protein A, subunit A"/>
    <property type="match status" value="2"/>
</dbReference>
<dbReference type="PROSITE" id="PS50041">
    <property type="entry name" value="C_TYPE_LECTIN_2"/>
    <property type="match status" value="2"/>
</dbReference>
<dbReference type="InterPro" id="IPR050111">
    <property type="entry name" value="C-type_lectin/snaclec_domain"/>
</dbReference>
<reference evidence="2 3" key="2">
    <citation type="submission" date="2019-01" db="EMBL/GenBank/DDBJ databases">
        <title>The decoding of complex shrimp genome reveals the adaptation for benthos swimmer, frequently molting mechanism and breeding impact on genome.</title>
        <authorList>
            <person name="Sun Y."/>
            <person name="Gao Y."/>
            <person name="Yu Y."/>
        </authorList>
    </citation>
    <scope>NUCLEOTIDE SEQUENCE [LARGE SCALE GENOMIC DNA]</scope>
    <source>
        <tissue evidence="2">Muscle</tissue>
    </source>
</reference>
<gene>
    <name evidence="2" type="ORF">C7M84_002444</name>
</gene>
<dbReference type="InterPro" id="IPR016187">
    <property type="entry name" value="CTDL_fold"/>
</dbReference>
<feature type="domain" description="C-type lectin" evidence="1">
    <location>
        <begin position="110"/>
        <end position="229"/>
    </location>
</feature>
<dbReference type="Pfam" id="PF00059">
    <property type="entry name" value="Lectin_C"/>
    <property type="match status" value="2"/>
</dbReference>